<gene>
    <name evidence="2" type="ORF">AAEO59_00105</name>
</gene>
<evidence type="ECO:0000256" key="1">
    <source>
        <dbReference type="SAM" id="Phobius"/>
    </source>
</evidence>
<feature type="transmembrane region" description="Helical" evidence="1">
    <location>
        <begin position="111"/>
        <end position="135"/>
    </location>
</feature>
<dbReference type="EMBL" id="JBBYHU010000001">
    <property type="protein sequence ID" value="MEL1239441.1"/>
    <property type="molecule type" value="Genomic_DNA"/>
</dbReference>
<dbReference type="RefSeq" id="WP_341698728.1">
    <property type="nucleotide sequence ID" value="NZ_JBBYHU010000001.1"/>
</dbReference>
<keyword evidence="1" id="KW-0812">Transmembrane</keyword>
<sequence>MNINIAFNTIIYIMVFLFPGILFRRAFFSGDFKSSFESGNTFERLLWNMLSSILMLVSFCLSIYFFNIISPYKIKFDIQVTDITDTFVCIYENKLPTIFISETRIIQTIELLFSIYTFSVLLGYFLNRIIFYLGLEKRFSVFQFQNSWQYLTNSNKQNNIHHSIKDIYYTKVDIKTSSNELFTGKLHLISYDKESKIEAITLQDAYKFYKLTFDKDLEKINEIKAAINDIDPHLILHSETANNFIFRKRIKGDLFTIFNNDLENISITYIKISNFYQKFQKGLRIGLSITILLLTVFSIAYSIWDFHIFRFSNYYKRLAFCIFTPLIFIFLLLTLISIFNNKLLKNNRKTYLNQIKDSLIILLMFSIPYLYIFDILKFSYTIFALILYVILCGKYISKQTNK</sequence>
<name>A0ABU9HHH4_9FLAO</name>
<feature type="transmembrane region" description="Helical" evidence="1">
    <location>
        <begin position="45"/>
        <end position="66"/>
    </location>
</feature>
<evidence type="ECO:0000313" key="2">
    <source>
        <dbReference type="EMBL" id="MEL1239441.1"/>
    </source>
</evidence>
<reference evidence="2 3" key="1">
    <citation type="submission" date="2024-04" db="EMBL/GenBank/DDBJ databases">
        <title>Flavobacterium sp. DGU99 16S ribosomal RNA gene Genome sequencing and assembly.</title>
        <authorList>
            <person name="Park S."/>
        </authorList>
    </citation>
    <scope>NUCLEOTIDE SEQUENCE [LARGE SCALE GENOMIC DNA]</scope>
    <source>
        <strain evidence="2 3">DGU99</strain>
    </source>
</reference>
<feature type="transmembrane region" description="Helical" evidence="1">
    <location>
        <begin position="285"/>
        <end position="304"/>
    </location>
</feature>
<dbReference type="Proteomes" id="UP001398556">
    <property type="component" value="Unassembled WGS sequence"/>
</dbReference>
<feature type="transmembrane region" description="Helical" evidence="1">
    <location>
        <begin position="6"/>
        <end position="24"/>
    </location>
</feature>
<keyword evidence="1" id="KW-0472">Membrane</keyword>
<feature type="transmembrane region" description="Helical" evidence="1">
    <location>
        <begin position="378"/>
        <end position="396"/>
    </location>
</feature>
<feature type="transmembrane region" description="Helical" evidence="1">
    <location>
        <begin position="316"/>
        <end position="339"/>
    </location>
</feature>
<protein>
    <submittedName>
        <fullName evidence="2">Uncharacterized protein</fullName>
    </submittedName>
</protein>
<organism evidence="2 3">
    <name type="scientific">Flavobacterium flavipallidum</name>
    <dbReference type="NCBI Taxonomy" id="3139140"/>
    <lineage>
        <taxon>Bacteria</taxon>
        <taxon>Pseudomonadati</taxon>
        <taxon>Bacteroidota</taxon>
        <taxon>Flavobacteriia</taxon>
        <taxon>Flavobacteriales</taxon>
        <taxon>Flavobacteriaceae</taxon>
        <taxon>Flavobacterium</taxon>
    </lineage>
</organism>
<keyword evidence="3" id="KW-1185">Reference proteome</keyword>
<accession>A0ABU9HHH4</accession>
<comment type="caution">
    <text evidence="2">The sequence shown here is derived from an EMBL/GenBank/DDBJ whole genome shotgun (WGS) entry which is preliminary data.</text>
</comment>
<evidence type="ECO:0000313" key="3">
    <source>
        <dbReference type="Proteomes" id="UP001398556"/>
    </source>
</evidence>
<proteinExistence type="predicted"/>
<keyword evidence="1" id="KW-1133">Transmembrane helix</keyword>